<organism evidence="2">
    <name type="scientific">Salinispirillum sp. LH 10-3-1</name>
    <dbReference type="NCBI Taxonomy" id="2952525"/>
    <lineage>
        <taxon>Bacteria</taxon>
        <taxon>Pseudomonadati</taxon>
        <taxon>Pseudomonadota</taxon>
        <taxon>Gammaproteobacteria</taxon>
        <taxon>Oceanospirillales</taxon>
        <taxon>Saccharospirillaceae</taxon>
        <taxon>Salinispirillum</taxon>
    </lineage>
</organism>
<dbReference type="EMBL" id="CP101717">
    <property type="protein sequence ID" value="WLD57143.1"/>
    <property type="molecule type" value="Genomic_DNA"/>
</dbReference>
<protein>
    <submittedName>
        <fullName evidence="2">DUF2868 domain-containing protein</fullName>
    </submittedName>
</protein>
<feature type="transmembrane region" description="Helical" evidence="1">
    <location>
        <begin position="72"/>
        <end position="98"/>
    </location>
</feature>
<sequence>MVFGVLLAIAGLSYSPDGRINIMLVWLLWAALPLLGVVLSVLLMARSGSVPWIVRLLPVSTYWRPTDEQRWYLLWVLHALWALAALGLVATFLLLLVFTDLAFGWSSTVINSADGVVQWVAVVSWPWRGFWESAVPTAEVLSATRFVRIDQAASGISEAAAWWPFLLANVVFYNLLPRVALSACCWVRWRWYSRQAVKVSSMGGSLGTDASANAAITEGTLADWSAAEAIYWEHPVPVSFPSSHQMGLASWQHDQQVWDALKASRPAAILWHVSAGRSPVAELGDLIVEAGREWQPAQALLAHQDSNTVPDRHIASWRAFARQHRLVWISL</sequence>
<evidence type="ECO:0000256" key="1">
    <source>
        <dbReference type="SAM" id="Phobius"/>
    </source>
</evidence>
<accession>A0AB38YCT9</accession>
<proteinExistence type="predicted"/>
<dbReference type="InterPro" id="IPR021296">
    <property type="entry name" value="DUF2868"/>
</dbReference>
<feature type="transmembrane region" description="Helical" evidence="1">
    <location>
        <begin position="23"/>
        <end position="45"/>
    </location>
</feature>
<evidence type="ECO:0000313" key="2">
    <source>
        <dbReference type="EMBL" id="WLD57143.1"/>
    </source>
</evidence>
<keyword evidence="1" id="KW-0472">Membrane</keyword>
<name>A0AB38YCT9_9GAMM</name>
<keyword evidence="1" id="KW-0812">Transmembrane</keyword>
<dbReference type="AlphaFoldDB" id="A0AB38YCT9"/>
<gene>
    <name evidence="2" type="ORF">NFC81_10470</name>
</gene>
<dbReference type="RefSeq" id="WP_304994430.1">
    <property type="nucleotide sequence ID" value="NZ_CP101717.1"/>
</dbReference>
<keyword evidence="1" id="KW-1133">Transmembrane helix</keyword>
<reference evidence="2" key="1">
    <citation type="submission" date="2022-07" db="EMBL/GenBank/DDBJ databases">
        <title>Complete genome sequence of Salinispirillum sp. LH10-3-1 capable of multiple carbohydrate inversion isolated from a soda lake.</title>
        <authorList>
            <person name="Liu J."/>
            <person name="Zhai Y."/>
            <person name="Zhang H."/>
            <person name="Yang H."/>
            <person name="Qu J."/>
            <person name="Li J."/>
        </authorList>
    </citation>
    <scope>NUCLEOTIDE SEQUENCE</scope>
    <source>
        <strain evidence="2">LH 10-3-1</strain>
    </source>
</reference>
<dbReference type="Pfam" id="PF11067">
    <property type="entry name" value="DUF2868"/>
    <property type="match status" value="1"/>
</dbReference>